<evidence type="ECO:0000313" key="2">
    <source>
        <dbReference type="Proteomes" id="UP000001025"/>
    </source>
</evidence>
<name>Q7ULR0_RHOBA</name>
<dbReference type="HOGENOM" id="CLU_2737352_0_0_0"/>
<gene>
    <name evidence="1" type="ordered locus">RB9346</name>
</gene>
<accession>Q7ULR0</accession>
<dbReference type="Proteomes" id="UP000001025">
    <property type="component" value="Chromosome"/>
</dbReference>
<dbReference type="AlphaFoldDB" id="Q7ULR0"/>
<proteinExistence type="predicted"/>
<reference evidence="1 2" key="1">
    <citation type="journal article" date="2003" name="Proc. Natl. Acad. Sci. U.S.A.">
        <title>Complete genome sequence of the marine planctomycete Pirellula sp. strain 1.</title>
        <authorList>
            <person name="Gloeckner F.O."/>
            <person name="Kube M."/>
            <person name="Bauer M."/>
            <person name="Teeling H."/>
            <person name="Lombardot T."/>
            <person name="Ludwig W."/>
            <person name="Gade D."/>
            <person name="Beck A."/>
            <person name="Borzym K."/>
            <person name="Heitmann K."/>
            <person name="Rabus R."/>
            <person name="Schlesner H."/>
            <person name="Amann R."/>
            <person name="Reinhardt R."/>
        </authorList>
    </citation>
    <scope>NUCLEOTIDE SEQUENCE [LARGE SCALE GENOMIC DNA]</scope>
    <source>
        <strain evidence="2">DSM 10527 / NCIMB 13988 / SH1</strain>
    </source>
</reference>
<dbReference type="KEGG" id="rba:RB9346"/>
<keyword evidence="2" id="KW-1185">Reference proteome</keyword>
<sequence>MRSNACSPPPESPHNLNLTIYNFTFSITSPPLCLSASPPPTPHRPPAKPLFANPFAARFRCGLSIESSTRF</sequence>
<dbReference type="EnsemblBacteria" id="CAD76209">
    <property type="protein sequence ID" value="CAD76209"/>
    <property type="gene ID" value="RB9346"/>
</dbReference>
<evidence type="ECO:0000313" key="1">
    <source>
        <dbReference type="EMBL" id="CAD76209.1"/>
    </source>
</evidence>
<dbReference type="InParanoid" id="Q7ULR0"/>
<organism evidence="1 2">
    <name type="scientific">Rhodopirellula baltica (strain DSM 10527 / NCIMB 13988 / SH1)</name>
    <dbReference type="NCBI Taxonomy" id="243090"/>
    <lineage>
        <taxon>Bacteria</taxon>
        <taxon>Pseudomonadati</taxon>
        <taxon>Planctomycetota</taxon>
        <taxon>Planctomycetia</taxon>
        <taxon>Pirellulales</taxon>
        <taxon>Pirellulaceae</taxon>
        <taxon>Rhodopirellula</taxon>
    </lineage>
</organism>
<protein>
    <submittedName>
        <fullName evidence="1">Uncharacterized protein</fullName>
    </submittedName>
</protein>
<dbReference type="EMBL" id="BX294149">
    <property type="protein sequence ID" value="CAD76209.1"/>
    <property type="molecule type" value="Genomic_DNA"/>
</dbReference>